<keyword evidence="3" id="KW-1185">Reference proteome</keyword>
<evidence type="ECO:0000256" key="1">
    <source>
        <dbReference type="SAM" id="MobiDB-lite"/>
    </source>
</evidence>
<evidence type="ECO:0000313" key="3">
    <source>
        <dbReference type="Proteomes" id="UP000314294"/>
    </source>
</evidence>
<proteinExistence type="predicted"/>
<organism evidence="2 3">
    <name type="scientific">Liparis tanakae</name>
    <name type="common">Tanaka's snailfish</name>
    <dbReference type="NCBI Taxonomy" id="230148"/>
    <lineage>
        <taxon>Eukaryota</taxon>
        <taxon>Metazoa</taxon>
        <taxon>Chordata</taxon>
        <taxon>Craniata</taxon>
        <taxon>Vertebrata</taxon>
        <taxon>Euteleostomi</taxon>
        <taxon>Actinopterygii</taxon>
        <taxon>Neopterygii</taxon>
        <taxon>Teleostei</taxon>
        <taxon>Neoteleostei</taxon>
        <taxon>Acanthomorphata</taxon>
        <taxon>Eupercaria</taxon>
        <taxon>Perciformes</taxon>
        <taxon>Cottioidei</taxon>
        <taxon>Cottales</taxon>
        <taxon>Liparidae</taxon>
        <taxon>Liparis</taxon>
    </lineage>
</organism>
<reference evidence="2 3" key="1">
    <citation type="submission" date="2019-03" db="EMBL/GenBank/DDBJ databases">
        <title>First draft genome of Liparis tanakae, snailfish: a comprehensive survey of snailfish specific genes.</title>
        <authorList>
            <person name="Kim W."/>
            <person name="Song I."/>
            <person name="Jeong J.-H."/>
            <person name="Kim D."/>
            <person name="Kim S."/>
            <person name="Ryu S."/>
            <person name="Song J.Y."/>
            <person name="Lee S.K."/>
        </authorList>
    </citation>
    <scope>NUCLEOTIDE SEQUENCE [LARGE SCALE GENOMIC DNA]</scope>
    <source>
        <tissue evidence="2">Muscle</tissue>
    </source>
</reference>
<feature type="region of interest" description="Disordered" evidence="1">
    <location>
        <begin position="1"/>
        <end position="32"/>
    </location>
</feature>
<dbReference type="EMBL" id="SRLO01000035">
    <property type="protein sequence ID" value="TNN83110.1"/>
    <property type="molecule type" value="Genomic_DNA"/>
</dbReference>
<dbReference type="AlphaFoldDB" id="A0A4Z2IYP8"/>
<accession>A0A4Z2IYP8</accession>
<evidence type="ECO:0000313" key="2">
    <source>
        <dbReference type="EMBL" id="TNN83110.1"/>
    </source>
</evidence>
<name>A0A4Z2IYP8_9TELE</name>
<dbReference type="Proteomes" id="UP000314294">
    <property type="component" value="Unassembled WGS sequence"/>
</dbReference>
<sequence>MERRRWKGGDEEEVMERRRWRGGDGKEEMATAKGGTGVWDDVFPGYPVEMGMKGRAEEEHRVVI</sequence>
<gene>
    <name evidence="2" type="ORF">EYF80_006717</name>
</gene>
<feature type="compositionally biased region" description="Basic and acidic residues" evidence="1">
    <location>
        <begin position="1"/>
        <end position="30"/>
    </location>
</feature>
<comment type="caution">
    <text evidence="2">The sequence shown here is derived from an EMBL/GenBank/DDBJ whole genome shotgun (WGS) entry which is preliminary data.</text>
</comment>
<protein>
    <submittedName>
        <fullName evidence="2">Uncharacterized protein</fullName>
    </submittedName>
</protein>